<dbReference type="InterPro" id="IPR002562">
    <property type="entry name" value="3'-5'_exonuclease_dom"/>
</dbReference>
<evidence type="ECO:0000256" key="2">
    <source>
        <dbReference type="ARBA" id="ARBA00022801"/>
    </source>
</evidence>
<accession>A0ABD3KZR8</accession>
<dbReference type="InterPro" id="IPR051132">
    <property type="entry name" value="3-5_Exonuclease_domain"/>
</dbReference>
<proteinExistence type="predicted"/>
<dbReference type="CDD" id="cd06141">
    <property type="entry name" value="WRN_exo"/>
    <property type="match status" value="1"/>
</dbReference>
<evidence type="ECO:0000313" key="5">
    <source>
        <dbReference type="Proteomes" id="UP001634007"/>
    </source>
</evidence>
<dbReference type="InterPro" id="IPR036397">
    <property type="entry name" value="RNaseH_sf"/>
</dbReference>
<dbReference type="FunFam" id="3.30.420.10:FF:000054">
    <property type="entry name" value="Werner Syndrome-like exonuclease"/>
    <property type="match status" value="1"/>
</dbReference>
<dbReference type="Proteomes" id="UP001634007">
    <property type="component" value="Unassembled WGS sequence"/>
</dbReference>
<dbReference type="Pfam" id="PF01612">
    <property type="entry name" value="DNA_pol_A_exo1"/>
    <property type="match status" value="1"/>
</dbReference>
<dbReference type="EMBL" id="JBJKBG010000004">
    <property type="protein sequence ID" value="KAL3743768.1"/>
    <property type="molecule type" value="Genomic_DNA"/>
</dbReference>
<evidence type="ECO:0000313" key="4">
    <source>
        <dbReference type="EMBL" id="KAL3743768.1"/>
    </source>
</evidence>
<dbReference type="AlphaFoldDB" id="A0ABD3KZR8"/>
<dbReference type="SMART" id="SM00474">
    <property type="entry name" value="35EXOc"/>
    <property type="match status" value="1"/>
</dbReference>
<feature type="domain" description="3'-5' exonuclease" evidence="3">
    <location>
        <begin position="22"/>
        <end position="199"/>
    </location>
</feature>
<comment type="caution">
    <text evidence="4">The sequence shown here is derived from an EMBL/GenBank/DDBJ whole genome shotgun (WGS) entry which is preliminary data.</text>
</comment>
<keyword evidence="1" id="KW-0540">Nuclease</keyword>
<dbReference type="Gene3D" id="3.30.420.10">
    <property type="entry name" value="Ribonuclease H-like superfamily/Ribonuclease H"/>
    <property type="match status" value="1"/>
</dbReference>
<name>A0ABD3KZR8_EUCGL</name>
<evidence type="ECO:0000259" key="3">
    <source>
        <dbReference type="SMART" id="SM00474"/>
    </source>
</evidence>
<reference evidence="4 5" key="1">
    <citation type="submission" date="2024-11" db="EMBL/GenBank/DDBJ databases">
        <title>Chromosome-level genome assembly of Eucalyptus globulus Labill. provides insights into its genome evolution.</title>
        <authorList>
            <person name="Li X."/>
        </authorList>
    </citation>
    <scope>NUCLEOTIDE SEQUENCE [LARGE SCALE GENOMIC DNA]</scope>
    <source>
        <strain evidence="4">CL2024</strain>
        <tissue evidence="4">Fresh tender leaves</tissue>
    </source>
</reference>
<protein>
    <recommendedName>
        <fullName evidence="3">3'-5' exonuclease domain-containing protein</fullName>
    </recommendedName>
</protein>
<sequence>MHSLHKITFYGEQIHTCVTDDPSVVTRWIMEVERAHLLWLNRLVVGLDIEWRPNLEPGVVHPVATLQLCVAHSCLIFQILHAEYVPASLHAFLGNLNYTFVGVGIKDDAMKLSDDFGLVVSRVVDLRGLAVGRWRNPSLGYMGLKKLVKVVLRKDLEKPKEITLSHWDEKTLTARQVEYACLDAFVTFELGMALQAWLVGRVRVGWCVGANCVIVPNMVAPIFPHQVRS</sequence>
<organism evidence="4 5">
    <name type="scientific">Eucalyptus globulus</name>
    <name type="common">Tasmanian blue gum</name>
    <dbReference type="NCBI Taxonomy" id="34317"/>
    <lineage>
        <taxon>Eukaryota</taxon>
        <taxon>Viridiplantae</taxon>
        <taxon>Streptophyta</taxon>
        <taxon>Embryophyta</taxon>
        <taxon>Tracheophyta</taxon>
        <taxon>Spermatophyta</taxon>
        <taxon>Magnoliopsida</taxon>
        <taxon>eudicotyledons</taxon>
        <taxon>Gunneridae</taxon>
        <taxon>Pentapetalae</taxon>
        <taxon>rosids</taxon>
        <taxon>malvids</taxon>
        <taxon>Myrtales</taxon>
        <taxon>Myrtaceae</taxon>
        <taxon>Myrtoideae</taxon>
        <taxon>Eucalypteae</taxon>
        <taxon>Eucalyptus</taxon>
    </lineage>
</organism>
<dbReference type="PANTHER" id="PTHR13620:SF105">
    <property type="entry name" value="OS01G0737700 PROTEIN"/>
    <property type="match status" value="1"/>
</dbReference>
<dbReference type="PANTHER" id="PTHR13620">
    <property type="entry name" value="3-5 EXONUCLEASE"/>
    <property type="match status" value="1"/>
</dbReference>
<gene>
    <name evidence="4" type="ORF">ACJRO7_018954</name>
</gene>
<keyword evidence="5" id="KW-1185">Reference proteome</keyword>
<dbReference type="SUPFAM" id="SSF53098">
    <property type="entry name" value="Ribonuclease H-like"/>
    <property type="match status" value="1"/>
</dbReference>
<evidence type="ECO:0000256" key="1">
    <source>
        <dbReference type="ARBA" id="ARBA00022722"/>
    </source>
</evidence>
<dbReference type="GO" id="GO:0008408">
    <property type="term" value="F:3'-5' exonuclease activity"/>
    <property type="evidence" value="ECO:0007669"/>
    <property type="project" value="UniProtKB-ARBA"/>
</dbReference>
<keyword evidence="2" id="KW-0378">Hydrolase</keyword>
<dbReference type="InterPro" id="IPR012337">
    <property type="entry name" value="RNaseH-like_sf"/>
</dbReference>